<reference evidence="2" key="1">
    <citation type="submission" date="2020-05" db="EMBL/GenBank/DDBJ databases">
        <authorList>
            <person name="Chiriac C."/>
            <person name="Salcher M."/>
            <person name="Ghai R."/>
            <person name="Kavagutti S V."/>
        </authorList>
    </citation>
    <scope>NUCLEOTIDE SEQUENCE</scope>
</reference>
<accession>A0A6J6ZQC7</accession>
<protein>
    <submittedName>
        <fullName evidence="2">Unannotated protein</fullName>
    </submittedName>
</protein>
<dbReference type="InterPro" id="IPR009014">
    <property type="entry name" value="Transketo_C/PFOR_II"/>
</dbReference>
<dbReference type="InterPro" id="IPR051157">
    <property type="entry name" value="PDH/Transketolase"/>
</dbReference>
<dbReference type="EMBL" id="CAFABF010000011">
    <property type="protein sequence ID" value="CAB4822953.1"/>
    <property type="molecule type" value="Genomic_DNA"/>
</dbReference>
<dbReference type="CDD" id="cd07033">
    <property type="entry name" value="TPP_PYR_DXS_TK_like"/>
    <property type="match status" value="1"/>
</dbReference>
<dbReference type="AlphaFoldDB" id="A0A6J6ZQC7"/>
<dbReference type="SMART" id="SM00861">
    <property type="entry name" value="Transket_pyr"/>
    <property type="match status" value="1"/>
</dbReference>
<dbReference type="PANTHER" id="PTHR43825">
    <property type="entry name" value="PYRUVATE DEHYDROGENASE E1 COMPONENT"/>
    <property type="match status" value="1"/>
</dbReference>
<dbReference type="InterPro" id="IPR029061">
    <property type="entry name" value="THDP-binding"/>
</dbReference>
<feature type="domain" description="Transketolase-like pyrimidine-binding" evidence="1">
    <location>
        <begin position="1"/>
        <end position="163"/>
    </location>
</feature>
<proteinExistence type="predicted"/>
<dbReference type="SUPFAM" id="SSF52922">
    <property type="entry name" value="TK C-terminal domain-like"/>
    <property type="match status" value="1"/>
</dbReference>
<evidence type="ECO:0000259" key="1">
    <source>
        <dbReference type="SMART" id="SM00861"/>
    </source>
</evidence>
<organism evidence="2">
    <name type="scientific">freshwater metagenome</name>
    <dbReference type="NCBI Taxonomy" id="449393"/>
    <lineage>
        <taxon>unclassified sequences</taxon>
        <taxon>metagenomes</taxon>
        <taxon>ecological metagenomes</taxon>
    </lineage>
</organism>
<dbReference type="Gene3D" id="3.40.50.920">
    <property type="match status" value="1"/>
</dbReference>
<gene>
    <name evidence="2" type="ORF">UFOPK3167_00404</name>
</gene>
<evidence type="ECO:0000313" key="2">
    <source>
        <dbReference type="EMBL" id="CAB4822953.1"/>
    </source>
</evidence>
<name>A0A6J6ZQC7_9ZZZZ</name>
<dbReference type="Pfam" id="PF02779">
    <property type="entry name" value="Transket_pyr"/>
    <property type="match status" value="1"/>
</dbReference>
<sequence length="309" mass="33177">MRNTFAEHLLVRAKDDASIILITGDLGYGVLDKFQKELPNQFINAGVAEQSMMSMAAGLASRGYRPFVYSIANFPTFRCLEQIRNDVCYMKNPVTIVSVGAGLSYGPLGYTHHAIEDLAVLRVLPNLEIYSPSGPGETIFAINELLSSNAPSYLRLGKGGERELNLDDLDALASINVIQKGPSGVICWTGAVGAIVFDALSSLAAQNISPTLISVPFLSDESLRKVLRLADGAPLLSLEEHVLPGGFGSWLLEIANSDNYLGPIGRIGINSKNYSLVGSQDFLLSESNISAKNITAAFIQLIGCSPKKK</sequence>
<dbReference type="SUPFAM" id="SSF52518">
    <property type="entry name" value="Thiamin diphosphate-binding fold (THDP-binding)"/>
    <property type="match status" value="1"/>
</dbReference>
<dbReference type="Gene3D" id="3.40.50.970">
    <property type="match status" value="1"/>
</dbReference>
<dbReference type="InterPro" id="IPR005475">
    <property type="entry name" value="Transketolase-like_Pyr-bd"/>
</dbReference>
<dbReference type="PANTHER" id="PTHR43825:SF5">
    <property type="entry name" value="HYPOTHETICAL TRANSKETOLASE FAMILY PROTEIN"/>
    <property type="match status" value="1"/>
</dbReference>